<proteinExistence type="predicted"/>
<evidence type="ECO:0000313" key="1">
    <source>
        <dbReference type="EMBL" id="SJN20949.1"/>
    </source>
</evidence>
<dbReference type="EMBL" id="FUKR01000016">
    <property type="protein sequence ID" value="SJN20949.1"/>
    <property type="molecule type" value="Genomic_DNA"/>
</dbReference>
<reference evidence="2" key="1">
    <citation type="submission" date="2017-02" db="EMBL/GenBank/DDBJ databases">
        <authorList>
            <person name="Dridi B."/>
        </authorList>
    </citation>
    <scope>NUCLEOTIDE SEQUENCE [LARGE SCALE GENOMIC DNA]</scope>
    <source>
        <strain evidence="2">EB411</strain>
    </source>
</reference>
<keyword evidence="2" id="KW-1185">Reference proteome</keyword>
<evidence type="ECO:0000313" key="2">
    <source>
        <dbReference type="Proteomes" id="UP000196778"/>
    </source>
</evidence>
<dbReference type="Proteomes" id="UP000196778">
    <property type="component" value="Unassembled WGS sequence"/>
</dbReference>
<accession>A0A1R4IMG4</accession>
<organism evidence="1 2">
    <name type="scientific">Mycetocola reblochoni REB411</name>
    <dbReference type="NCBI Taxonomy" id="1255698"/>
    <lineage>
        <taxon>Bacteria</taxon>
        <taxon>Bacillati</taxon>
        <taxon>Actinomycetota</taxon>
        <taxon>Actinomycetes</taxon>
        <taxon>Micrococcales</taxon>
        <taxon>Microbacteriaceae</taxon>
        <taxon>Mycetocola</taxon>
    </lineage>
</organism>
<sequence>MFYIGLGDDEVAPGKFTGLALFHDDGFIKQNGEGWVPVSHQIIQTDHGVVLSVMCNREVALGSN</sequence>
<protein>
    <submittedName>
        <fullName evidence="1">Uncharacterized protein</fullName>
    </submittedName>
</protein>
<gene>
    <name evidence="1" type="ORF">FM119_02530</name>
</gene>
<dbReference type="AlphaFoldDB" id="A0A1R4IMG4"/>
<name>A0A1R4IMG4_9MICO</name>